<dbReference type="HAMAP" id="MF_00129">
    <property type="entry name" value="MnmG_GidA"/>
    <property type="match status" value="1"/>
</dbReference>
<dbReference type="SMART" id="SM01228">
    <property type="entry name" value="GIDA_assoc_3"/>
    <property type="match status" value="1"/>
</dbReference>
<comment type="caution">
    <text evidence="12">Lacks conserved residue(s) required for the propagation of feature annotation.</text>
</comment>
<dbReference type="PATRIC" id="fig|520767.4.peg.540"/>
<dbReference type="InterPro" id="IPR020595">
    <property type="entry name" value="MnmG-rel_CS"/>
</dbReference>
<dbReference type="GO" id="GO:0002098">
    <property type="term" value="P:tRNA wobble uridine modification"/>
    <property type="evidence" value="ECO:0007669"/>
    <property type="project" value="InterPro"/>
</dbReference>
<dbReference type="GO" id="GO:0005829">
    <property type="term" value="C:cytosol"/>
    <property type="evidence" value="ECO:0007669"/>
    <property type="project" value="TreeGrafter"/>
</dbReference>
<comment type="subunit">
    <text evidence="10 12">Homodimer. Heterotetramer of two MnmE and two MnmG subunits.</text>
</comment>
<dbReference type="Gene3D" id="3.50.50.60">
    <property type="entry name" value="FAD/NAD(P)-binding domain"/>
    <property type="match status" value="2"/>
</dbReference>
<feature type="domain" description="tRNA uridine 5-carboxymethylaminomethyl modification enzyme C-terminal subdomain" evidence="13">
    <location>
        <begin position="545"/>
        <end position="616"/>
    </location>
</feature>
<accession>A0A161PVV1</accession>
<comment type="subcellular location">
    <subcellularLocation>
        <location evidence="12">Cytoplasm</location>
    </subcellularLocation>
</comment>
<evidence type="ECO:0000256" key="5">
    <source>
        <dbReference type="ARBA" id="ARBA00022490"/>
    </source>
</evidence>
<evidence type="ECO:0000313" key="15">
    <source>
        <dbReference type="Proteomes" id="UP000075737"/>
    </source>
</evidence>
<dbReference type="GO" id="GO:0030488">
    <property type="term" value="P:tRNA methylation"/>
    <property type="evidence" value="ECO:0007669"/>
    <property type="project" value="TreeGrafter"/>
</dbReference>
<evidence type="ECO:0000313" key="14">
    <source>
        <dbReference type="EMBL" id="KYO67241.1"/>
    </source>
</evidence>
<dbReference type="Pfam" id="PF21680">
    <property type="entry name" value="GIDA_C_1st"/>
    <property type="match status" value="1"/>
</dbReference>
<dbReference type="InterPro" id="IPR036188">
    <property type="entry name" value="FAD/NAD-bd_sf"/>
</dbReference>
<dbReference type="InterPro" id="IPR004416">
    <property type="entry name" value="MnmG"/>
</dbReference>
<feature type="binding site" evidence="12">
    <location>
        <begin position="14"/>
        <end position="19"/>
    </location>
    <ligand>
        <name>FAD</name>
        <dbReference type="ChEBI" id="CHEBI:57692"/>
    </ligand>
</feature>
<dbReference type="EMBL" id="LOHZ01000022">
    <property type="protein sequence ID" value="KYO67241.1"/>
    <property type="molecule type" value="Genomic_DNA"/>
</dbReference>
<dbReference type="FunFam" id="3.50.50.60:FF:000002">
    <property type="entry name" value="tRNA uridine 5-carboxymethylaminomethyl modification enzyme MnmG"/>
    <property type="match status" value="1"/>
</dbReference>
<dbReference type="Gene3D" id="1.10.150.570">
    <property type="entry name" value="GidA associated domain, C-terminal subdomain"/>
    <property type="match status" value="1"/>
</dbReference>
<comment type="function">
    <text evidence="2 12">NAD-binding protein involved in the addition of a carboxymethylaminomethyl (cmnm) group at the wobble position (U34) of certain tRNAs, forming tRNA-cmnm(5)s(2)U34.</text>
</comment>
<evidence type="ECO:0000256" key="4">
    <source>
        <dbReference type="ARBA" id="ARBA00020461"/>
    </source>
</evidence>
<dbReference type="STRING" id="520767.ATZ99_05270"/>
<keyword evidence="15" id="KW-1185">Reference proteome</keyword>
<reference evidence="14 15" key="1">
    <citation type="submission" date="2015-12" db="EMBL/GenBank/DDBJ databases">
        <title>Draft genome of Thermovenabulum gondwanense isolated from a red thermophilic microbial mat colonisisng an outflow channel of a bore well.</title>
        <authorList>
            <person name="Patel B.K."/>
        </authorList>
    </citation>
    <scope>NUCLEOTIDE SEQUENCE [LARGE SCALE GENOMIC DNA]</scope>
    <source>
        <strain evidence="14 15">R270</strain>
    </source>
</reference>
<dbReference type="InterPro" id="IPR047001">
    <property type="entry name" value="MnmG_C_subdom"/>
</dbReference>
<evidence type="ECO:0000256" key="1">
    <source>
        <dbReference type="ARBA" id="ARBA00001974"/>
    </source>
</evidence>
<sequence length="631" mass="70870">MEYTAGYYDVAVVGAGHAGCEAALACARLGLKTVVFAINLDSIAMMPCNPSIGGPAKGHLVREIDALGGEMARNTDKTLIQVRMLNTKKGPAVRALRAQADKKAYQFSMKYTLESQENLDIVQGEVVKIITQNKKVKGVVTRTGGVYYANAVILTTGVYLRSRIIIGDVNYSGGPNGLFPANELSGCLLDLGFELGRFKTGTPPRVHKKSVDFSKMIEQPGDEIMIPFSYETEVLNRPQVSCWLTYTTKKTHEIILENLHRAPLYRGDIKGVGPRYCPSIEDKVVRFSDKESHQVFIEPEGLNTNEMYVQGVSTSLPEDVQVMMLRSIKGLENVRLMRPGYAIEYDYVVPTQLHLTLETKEIEGLYMAGQINGTSGYEEAAAQGLIAGINAALKLKDREPLVLKRSDAYIGVLIDDLVTKGTNEPYRMLTSRAEYRLILRNDNADMRLTEIGYKIGLISEERYEKFLKKKKMIEEEIERLRSIKITPTQEVNEELEELGTSPINTPVTLEDLLKRPELDYEKIKVFDKGRPDLPKEIIEQVQVEIAYEGYISRQLKQVEAFKKLENKKIPPDIDYDKIYGLRTEAKQKLKKIRPESIGQASRISGVNPADISILLIYLESEKRKKGKESEE</sequence>
<dbReference type="InterPro" id="IPR026904">
    <property type="entry name" value="MnmG_C"/>
</dbReference>
<keyword evidence="6 12" id="KW-0285">Flavoprotein</keyword>
<dbReference type="NCBIfam" id="TIGR00136">
    <property type="entry name" value="mnmG_gidA"/>
    <property type="match status" value="1"/>
</dbReference>
<keyword evidence="5 12" id="KW-0963">Cytoplasm</keyword>
<evidence type="ECO:0000256" key="11">
    <source>
        <dbReference type="ARBA" id="ARBA00031800"/>
    </source>
</evidence>
<evidence type="ECO:0000256" key="3">
    <source>
        <dbReference type="ARBA" id="ARBA00007653"/>
    </source>
</evidence>
<evidence type="ECO:0000256" key="10">
    <source>
        <dbReference type="ARBA" id="ARBA00025948"/>
    </source>
</evidence>
<comment type="similarity">
    <text evidence="3 12">Belongs to the MnmG family.</text>
</comment>
<dbReference type="AlphaFoldDB" id="A0A161PVV1"/>
<dbReference type="SUPFAM" id="SSF51905">
    <property type="entry name" value="FAD/NAD(P)-binding domain"/>
    <property type="match status" value="1"/>
</dbReference>
<comment type="caution">
    <text evidence="14">The sequence shown here is derived from an EMBL/GenBank/DDBJ whole genome shotgun (WGS) entry which is preliminary data.</text>
</comment>
<protein>
    <recommendedName>
        <fullName evidence="4 12">tRNA uridine 5-carboxymethylaminomethyl modification enzyme MnmG</fullName>
    </recommendedName>
    <alternativeName>
        <fullName evidence="11 12">Glucose-inhibited division protein A</fullName>
    </alternativeName>
</protein>
<evidence type="ECO:0000256" key="6">
    <source>
        <dbReference type="ARBA" id="ARBA00022630"/>
    </source>
</evidence>
<dbReference type="Pfam" id="PF13932">
    <property type="entry name" value="SAM_GIDA_C"/>
    <property type="match status" value="1"/>
</dbReference>
<evidence type="ECO:0000259" key="13">
    <source>
        <dbReference type="SMART" id="SM01228"/>
    </source>
</evidence>
<evidence type="ECO:0000256" key="2">
    <source>
        <dbReference type="ARBA" id="ARBA00003717"/>
    </source>
</evidence>
<evidence type="ECO:0000256" key="12">
    <source>
        <dbReference type="HAMAP-Rule" id="MF_00129"/>
    </source>
</evidence>
<dbReference type="PROSITE" id="PS01280">
    <property type="entry name" value="GIDA_1"/>
    <property type="match status" value="1"/>
</dbReference>
<dbReference type="PANTHER" id="PTHR11806:SF0">
    <property type="entry name" value="PROTEIN MTO1 HOMOLOG, MITOCHONDRIAL"/>
    <property type="match status" value="1"/>
</dbReference>
<comment type="cofactor">
    <cofactor evidence="1 12">
        <name>FAD</name>
        <dbReference type="ChEBI" id="CHEBI:57692"/>
    </cofactor>
</comment>
<evidence type="ECO:0000256" key="7">
    <source>
        <dbReference type="ARBA" id="ARBA00022694"/>
    </source>
</evidence>
<dbReference type="InterPro" id="IPR040131">
    <property type="entry name" value="MnmG_N"/>
</dbReference>
<dbReference type="FunFam" id="1.10.150.570:FF:000001">
    <property type="entry name" value="tRNA uridine 5-carboxymethylaminomethyl modification enzyme MnmG"/>
    <property type="match status" value="1"/>
</dbReference>
<dbReference type="InterPro" id="IPR049312">
    <property type="entry name" value="GIDA_C_N"/>
</dbReference>
<dbReference type="OrthoDB" id="9815560at2"/>
<dbReference type="InterPro" id="IPR002218">
    <property type="entry name" value="MnmG-rel"/>
</dbReference>
<evidence type="ECO:0000256" key="8">
    <source>
        <dbReference type="ARBA" id="ARBA00022827"/>
    </source>
</evidence>
<feature type="binding site" evidence="12">
    <location>
        <begin position="273"/>
        <end position="287"/>
    </location>
    <ligand>
        <name>NAD(+)</name>
        <dbReference type="ChEBI" id="CHEBI:57540"/>
    </ligand>
</feature>
<proteinExistence type="inferred from homology"/>
<dbReference type="Proteomes" id="UP000075737">
    <property type="component" value="Unassembled WGS sequence"/>
</dbReference>
<evidence type="ECO:0000256" key="9">
    <source>
        <dbReference type="ARBA" id="ARBA00023027"/>
    </source>
</evidence>
<keyword evidence="9 12" id="KW-0520">NAD</keyword>
<dbReference type="FunFam" id="1.10.10.1800:FF:000001">
    <property type="entry name" value="tRNA uridine 5-carboxymethylaminomethyl modification enzyme MnmG"/>
    <property type="match status" value="1"/>
</dbReference>
<dbReference type="Pfam" id="PF01134">
    <property type="entry name" value="GIDA"/>
    <property type="match status" value="1"/>
</dbReference>
<keyword evidence="8 12" id="KW-0274">FAD</keyword>
<dbReference type="PROSITE" id="PS01281">
    <property type="entry name" value="GIDA_2"/>
    <property type="match status" value="1"/>
</dbReference>
<organism evidence="14 15">
    <name type="scientific">Thermovenabulum gondwanense</name>
    <dbReference type="NCBI Taxonomy" id="520767"/>
    <lineage>
        <taxon>Bacteria</taxon>
        <taxon>Bacillati</taxon>
        <taxon>Bacillota</taxon>
        <taxon>Clostridia</taxon>
        <taxon>Thermosediminibacterales</taxon>
        <taxon>Thermosediminibacteraceae</taxon>
        <taxon>Thermovenabulum</taxon>
    </lineage>
</organism>
<keyword evidence="7 12" id="KW-0819">tRNA processing</keyword>
<dbReference type="PANTHER" id="PTHR11806">
    <property type="entry name" value="GLUCOSE INHIBITED DIVISION PROTEIN A"/>
    <property type="match status" value="1"/>
</dbReference>
<name>A0A161PVV1_9FIRM</name>
<dbReference type="RefSeq" id="WP_068747700.1">
    <property type="nucleotide sequence ID" value="NZ_LOHZ01000022.1"/>
</dbReference>
<dbReference type="InterPro" id="IPR044920">
    <property type="entry name" value="MnmG_C_subdom_sf"/>
</dbReference>
<dbReference type="Gene3D" id="1.10.10.1800">
    <property type="entry name" value="tRNA uridine 5-carboxymethylaminomethyl modification enzyme MnmG/GidA"/>
    <property type="match status" value="1"/>
</dbReference>
<dbReference type="GO" id="GO:0050660">
    <property type="term" value="F:flavin adenine dinucleotide binding"/>
    <property type="evidence" value="ECO:0007669"/>
    <property type="project" value="UniProtKB-UniRule"/>
</dbReference>
<gene>
    <name evidence="12 14" type="primary">mnmG</name>
    <name evidence="12" type="synonym">gidA</name>
    <name evidence="14" type="ORF">ATZ99_05270</name>
</gene>